<proteinExistence type="predicted"/>
<dbReference type="AlphaFoldDB" id="A0A3S4IID1"/>
<dbReference type="InterPro" id="IPR053802">
    <property type="entry name" value="DUF6950"/>
</dbReference>
<dbReference type="RefSeq" id="WP_153258313.1">
    <property type="nucleotide sequence ID" value="NZ_JAVTRO010000001.1"/>
</dbReference>
<dbReference type="EMBL" id="LR134204">
    <property type="protein sequence ID" value="VEB94244.1"/>
    <property type="molecule type" value="Genomic_DNA"/>
</dbReference>
<reference evidence="2 3" key="1">
    <citation type="submission" date="2018-12" db="EMBL/GenBank/DDBJ databases">
        <authorList>
            <consortium name="Pathogen Informatics"/>
        </authorList>
    </citation>
    <scope>NUCLEOTIDE SEQUENCE [LARGE SCALE GENOMIC DNA]</scope>
    <source>
        <strain evidence="2 3">NCTC11075</strain>
    </source>
</reference>
<evidence type="ECO:0000259" key="1">
    <source>
        <dbReference type="Pfam" id="PF22262"/>
    </source>
</evidence>
<accession>A0A3S4IID1</accession>
<evidence type="ECO:0000313" key="2">
    <source>
        <dbReference type="EMBL" id="VEB94244.1"/>
    </source>
</evidence>
<dbReference type="Pfam" id="PF22262">
    <property type="entry name" value="DUF6950"/>
    <property type="match status" value="1"/>
</dbReference>
<gene>
    <name evidence="2" type="ORF">NCTC11075_05160</name>
</gene>
<evidence type="ECO:0000313" key="3">
    <source>
        <dbReference type="Proteomes" id="UP000270272"/>
    </source>
</evidence>
<sequence length="144" mass="16831">MSFKKSNQLYDICNNALSTEYKFGHNDCNIICLRAIDLFCSTEWADIAQYDSVIAGVKQLNELGFKSTQEIILQYADETQFPIDGDIWMDSDNPLLMGIVFSSRLLGVNEEHTKFQLNPLRNDGKYYRIRKVKWDLQEMEFLER</sequence>
<dbReference type="Proteomes" id="UP000270272">
    <property type="component" value="Chromosome"/>
</dbReference>
<organism evidence="2 3">
    <name type="scientific">Citrobacter koseri</name>
    <name type="common">Citrobacter diversus</name>
    <dbReference type="NCBI Taxonomy" id="545"/>
    <lineage>
        <taxon>Bacteria</taxon>
        <taxon>Pseudomonadati</taxon>
        <taxon>Pseudomonadota</taxon>
        <taxon>Gammaproteobacteria</taxon>
        <taxon>Enterobacterales</taxon>
        <taxon>Enterobacteriaceae</taxon>
        <taxon>Citrobacter</taxon>
    </lineage>
</organism>
<name>A0A3S4IID1_CITKO</name>
<protein>
    <recommendedName>
        <fullName evidence="1">DUF6950 domain-containing protein</fullName>
    </recommendedName>
</protein>
<feature type="domain" description="DUF6950" evidence="1">
    <location>
        <begin position="8"/>
        <end position="112"/>
    </location>
</feature>